<keyword evidence="2" id="KW-0812">Transmembrane</keyword>
<evidence type="ECO:0000313" key="4">
    <source>
        <dbReference type="Proteomes" id="UP001166784"/>
    </source>
</evidence>
<proteinExistence type="predicted"/>
<evidence type="ECO:0000256" key="2">
    <source>
        <dbReference type="SAM" id="Phobius"/>
    </source>
</evidence>
<name>A0ABS9SYY7_9ACTN</name>
<evidence type="ECO:0000256" key="1">
    <source>
        <dbReference type="SAM" id="MobiDB-lite"/>
    </source>
</evidence>
<evidence type="ECO:0000313" key="3">
    <source>
        <dbReference type="EMBL" id="MCH6161490.1"/>
    </source>
</evidence>
<feature type="transmembrane region" description="Helical" evidence="2">
    <location>
        <begin position="412"/>
        <end position="432"/>
    </location>
</feature>
<protein>
    <submittedName>
        <fullName evidence="3">Uncharacterized protein</fullName>
    </submittedName>
</protein>
<feature type="region of interest" description="Disordered" evidence="1">
    <location>
        <begin position="468"/>
        <end position="496"/>
    </location>
</feature>
<dbReference type="Proteomes" id="UP001166784">
    <property type="component" value="Unassembled WGS sequence"/>
</dbReference>
<dbReference type="EMBL" id="JAKWJU010000002">
    <property type="protein sequence ID" value="MCH6161490.1"/>
    <property type="molecule type" value="Genomic_DNA"/>
</dbReference>
<accession>A0ABS9SYY7</accession>
<reference evidence="3" key="1">
    <citation type="submission" date="2022-03" db="EMBL/GenBank/DDBJ databases">
        <authorList>
            <person name="Santos J.D.N."/>
            <person name="Kallscheuer N."/>
            <person name="Jogler C."/>
            <person name="Lage O.M."/>
        </authorList>
    </citation>
    <scope>NUCLEOTIDE SEQUENCE</scope>
    <source>
        <strain evidence="3">M600PL45_2</strain>
    </source>
</reference>
<sequence length="496" mass="55207">MSGNGTLSDGQGAIPFEPFASREHIRLTTVYSTPWTYDPSQVQSVTKRPGDFFRLGRLAKYYNRSDEQLPRVIRHEALNCSSVTCHRWSAGEPVAAHMWYFVLPSGQVVVALTLDVPGTLMGTIPLLEDLYYASIECDGLPLEQLAANRIGCKLNSRGEVPGFLPERHQLVFHSVNTPNEIPDDDTIQRIIYRSDLPYRAEHSSICYPQELNRRPTTVAALGPYVSVLGGHQDYVENCLLISAIQVVGSAARLRQIREVAYAYVHRFRNRTTGQGGAHHRRTALEDISDGLSQLELELSYSVEVGGDIGMLVPALRVESFHQELFAAMGLIGRAATIGQMLTRLSNAISAELTSVQSMEQRAADRRRVRTVVAVTFVTTISGTLGLLFGFFGINARQVDAHRSMFDENYTPIYTLIVAIFLCAIVIFAGMRIQERWEERRDRSSKRTWDGTHHVLAREVGAVILDLPVPPVASPRSGVPSTRLSDDRNESSRSTPR</sequence>
<feature type="transmembrane region" description="Helical" evidence="2">
    <location>
        <begin position="371"/>
        <end position="392"/>
    </location>
</feature>
<gene>
    <name evidence="3" type="ORF">MMA15_14110</name>
</gene>
<keyword evidence="4" id="KW-1185">Reference proteome</keyword>
<dbReference type="RefSeq" id="WP_241059964.1">
    <property type="nucleotide sequence ID" value="NZ_JAKWJU010000002.1"/>
</dbReference>
<organism evidence="3 4">
    <name type="scientific">Streptomyces marispadix</name>
    <dbReference type="NCBI Taxonomy" id="2922868"/>
    <lineage>
        <taxon>Bacteria</taxon>
        <taxon>Bacillati</taxon>
        <taxon>Actinomycetota</taxon>
        <taxon>Actinomycetes</taxon>
        <taxon>Kitasatosporales</taxon>
        <taxon>Streptomycetaceae</taxon>
        <taxon>Streptomyces</taxon>
    </lineage>
</organism>
<keyword evidence="2" id="KW-1133">Transmembrane helix</keyword>
<reference evidence="3" key="2">
    <citation type="journal article" date="2023" name="Int. J. Syst. Evol. Microbiol.">
        <title>Streptomyces marispadix sp. nov., isolated from marine beach sediment of the Northern Coast of Portugal.</title>
        <authorList>
            <person name="dos Santos J.D.N."/>
            <person name="Vitorino I.R."/>
            <person name="Kallscheuer N."/>
            <person name="Srivastava A."/>
            <person name="Krautwurst S."/>
            <person name="Marz M."/>
            <person name="Jogler C."/>
            <person name="Lobo Da Cunha A."/>
            <person name="Catita J."/>
            <person name="Goncalves H."/>
            <person name="Gonzalez I."/>
            <person name="Reyes F."/>
            <person name="Lage O.M."/>
        </authorList>
    </citation>
    <scope>NUCLEOTIDE SEQUENCE</scope>
    <source>
        <strain evidence="3">M600PL45_2</strain>
    </source>
</reference>
<keyword evidence="2" id="KW-0472">Membrane</keyword>
<comment type="caution">
    <text evidence="3">The sequence shown here is derived from an EMBL/GenBank/DDBJ whole genome shotgun (WGS) entry which is preliminary data.</text>
</comment>